<reference evidence="1" key="2">
    <citation type="journal article" date="2015" name="Data Brief">
        <title>Shoot transcriptome of the giant reed, Arundo donax.</title>
        <authorList>
            <person name="Barrero R.A."/>
            <person name="Guerrero F.D."/>
            <person name="Moolhuijzen P."/>
            <person name="Goolsby J.A."/>
            <person name="Tidwell J."/>
            <person name="Bellgard S.E."/>
            <person name="Bellgard M.I."/>
        </authorList>
    </citation>
    <scope>NUCLEOTIDE SEQUENCE</scope>
    <source>
        <tissue evidence="1">Shoot tissue taken approximately 20 cm above the soil surface</tissue>
    </source>
</reference>
<evidence type="ECO:0000313" key="1">
    <source>
        <dbReference type="EMBL" id="JAD99172.1"/>
    </source>
</evidence>
<name>A0A0A9ET35_ARUDO</name>
<dbReference type="AlphaFoldDB" id="A0A0A9ET35"/>
<proteinExistence type="predicted"/>
<organism evidence="1">
    <name type="scientific">Arundo donax</name>
    <name type="common">Giant reed</name>
    <name type="synonym">Donax arundinaceus</name>
    <dbReference type="NCBI Taxonomy" id="35708"/>
    <lineage>
        <taxon>Eukaryota</taxon>
        <taxon>Viridiplantae</taxon>
        <taxon>Streptophyta</taxon>
        <taxon>Embryophyta</taxon>
        <taxon>Tracheophyta</taxon>
        <taxon>Spermatophyta</taxon>
        <taxon>Magnoliopsida</taxon>
        <taxon>Liliopsida</taxon>
        <taxon>Poales</taxon>
        <taxon>Poaceae</taxon>
        <taxon>PACMAD clade</taxon>
        <taxon>Arundinoideae</taxon>
        <taxon>Arundineae</taxon>
        <taxon>Arundo</taxon>
    </lineage>
</organism>
<reference evidence="1" key="1">
    <citation type="submission" date="2014-09" db="EMBL/GenBank/DDBJ databases">
        <authorList>
            <person name="Magalhaes I.L.F."/>
            <person name="Oliveira U."/>
            <person name="Santos F.R."/>
            <person name="Vidigal T.H.D.A."/>
            <person name="Brescovit A.D."/>
            <person name="Santos A.J."/>
        </authorList>
    </citation>
    <scope>NUCLEOTIDE SEQUENCE</scope>
    <source>
        <tissue evidence="1">Shoot tissue taken approximately 20 cm above the soil surface</tissue>
    </source>
</reference>
<accession>A0A0A9ET35</accession>
<sequence>MSDLIADMYSTQRQYSWCCGVTCG</sequence>
<dbReference type="EMBL" id="GBRH01198723">
    <property type="protein sequence ID" value="JAD99172.1"/>
    <property type="molecule type" value="Transcribed_RNA"/>
</dbReference>
<protein>
    <submittedName>
        <fullName evidence="1">Uncharacterized protein</fullName>
    </submittedName>
</protein>